<gene>
    <name evidence="2" type="ORF">TIFTF001_025290</name>
</gene>
<dbReference type="InterPro" id="IPR031052">
    <property type="entry name" value="FHY3/FAR1"/>
</dbReference>
<evidence type="ECO:0000313" key="2">
    <source>
        <dbReference type="EMBL" id="GMN56173.1"/>
    </source>
</evidence>
<keyword evidence="1" id="KW-0539">Nucleus</keyword>
<keyword evidence="1" id="KW-0862">Zinc</keyword>
<comment type="caution">
    <text evidence="2">The sequence shown here is derived from an EMBL/GenBank/DDBJ whole genome shotgun (WGS) entry which is preliminary data.</text>
</comment>
<comment type="subcellular location">
    <subcellularLocation>
        <location evidence="1">Nucleus</location>
    </subcellularLocation>
</comment>
<sequence>MCNFVSQTGTGIQNIRHTELQDDFFTKHTDPLIPAPHLLSPYYQQVAAIYTRAIYKIVANEISGHTAYSISGSDHTHEYRIFRLSKFRFGEICHQIRYSNLDNKCWCGCMLFETEGKCYNYAAAFLSEILGIAGRFC</sequence>
<proteinExistence type="inferred from homology"/>
<dbReference type="GO" id="GO:0008270">
    <property type="term" value="F:zinc ion binding"/>
    <property type="evidence" value="ECO:0007669"/>
    <property type="project" value="UniProtKB-UniRule"/>
</dbReference>
<comment type="similarity">
    <text evidence="1">Belongs to the FHY3/FAR1 family.</text>
</comment>
<dbReference type="GO" id="GO:0005634">
    <property type="term" value="C:nucleus"/>
    <property type="evidence" value="ECO:0007669"/>
    <property type="project" value="UniProtKB-SubCell"/>
</dbReference>
<name>A0AA88AWL5_FICCA</name>
<comment type="function">
    <text evidence="1">Putative transcription activator involved in regulating light control of development.</text>
</comment>
<organism evidence="2 3">
    <name type="scientific">Ficus carica</name>
    <name type="common">Common fig</name>
    <dbReference type="NCBI Taxonomy" id="3494"/>
    <lineage>
        <taxon>Eukaryota</taxon>
        <taxon>Viridiplantae</taxon>
        <taxon>Streptophyta</taxon>
        <taxon>Embryophyta</taxon>
        <taxon>Tracheophyta</taxon>
        <taxon>Spermatophyta</taxon>
        <taxon>Magnoliopsida</taxon>
        <taxon>eudicotyledons</taxon>
        <taxon>Gunneridae</taxon>
        <taxon>Pentapetalae</taxon>
        <taxon>rosids</taxon>
        <taxon>fabids</taxon>
        <taxon>Rosales</taxon>
        <taxon>Moraceae</taxon>
        <taxon>Ficeae</taxon>
        <taxon>Ficus</taxon>
    </lineage>
</organism>
<evidence type="ECO:0000256" key="1">
    <source>
        <dbReference type="RuleBase" id="RU367018"/>
    </source>
</evidence>
<dbReference type="PANTHER" id="PTHR31669:SF302">
    <property type="entry name" value="PROTEIN FAR1-RELATED SEQUENCE"/>
    <property type="match status" value="1"/>
</dbReference>
<protein>
    <recommendedName>
        <fullName evidence="1">Protein FAR1-RELATED SEQUENCE</fullName>
    </recommendedName>
</protein>
<dbReference type="AlphaFoldDB" id="A0AA88AWL5"/>
<accession>A0AA88AWL5</accession>
<evidence type="ECO:0000313" key="3">
    <source>
        <dbReference type="Proteomes" id="UP001187192"/>
    </source>
</evidence>
<keyword evidence="3" id="KW-1185">Reference proteome</keyword>
<keyword evidence="1" id="KW-0479">Metal-binding</keyword>
<dbReference type="EMBL" id="BTGU01000062">
    <property type="protein sequence ID" value="GMN56173.1"/>
    <property type="molecule type" value="Genomic_DNA"/>
</dbReference>
<dbReference type="PANTHER" id="PTHR31669">
    <property type="entry name" value="PROTEIN FAR1-RELATED SEQUENCE 10-RELATED"/>
    <property type="match status" value="1"/>
</dbReference>
<reference evidence="2" key="1">
    <citation type="submission" date="2023-07" db="EMBL/GenBank/DDBJ databases">
        <title>draft genome sequence of fig (Ficus carica).</title>
        <authorList>
            <person name="Takahashi T."/>
            <person name="Nishimura K."/>
        </authorList>
    </citation>
    <scope>NUCLEOTIDE SEQUENCE</scope>
</reference>
<keyword evidence="1" id="KW-0863">Zinc-finger</keyword>
<dbReference type="GO" id="GO:0006355">
    <property type="term" value="P:regulation of DNA-templated transcription"/>
    <property type="evidence" value="ECO:0007669"/>
    <property type="project" value="UniProtKB-UniRule"/>
</dbReference>
<dbReference type="Proteomes" id="UP001187192">
    <property type="component" value="Unassembled WGS sequence"/>
</dbReference>